<dbReference type="EMBL" id="KV784354">
    <property type="protein sequence ID" value="OEU20904.1"/>
    <property type="molecule type" value="Genomic_DNA"/>
</dbReference>
<gene>
    <name evidence="2" type="ORF">FRACYDRAFT_234535</name>
</gene>
<reference evidence="2 3" key="1">
    <citation type="submission" date="2016-09" db="EMBL/GenBank/DDBJ databases">
        <title>Extensive genetic diversity and differential bi-allelic expression allows diatom success in the polar Southern Ocean.</title>
        <authorList>
            <consortium name="DOE Joint Genome Institute"/>
            <person name="Mock T."/>
            <person name="Otillar R.P."/>
            <person name="Strauss J."/>
            <person name="Dupont C."/>
            <person name="Frickenhaus S."/>
            <person name="Maumus F."/>
            <person name="Mcmullan M."/>
            <person name="Sanges R."/>
            <person name="Schmutz J."/>
            <person name="Toseland A."/>
            <person name="Valas R."/>
            <person name="Veluchamy A."/>
            <person name="Ward B.J."/>
            <person name="Allen A."/>
            <person name="Barry K."/>
            <person name="Falciatore A."/>
            <person name="Ferrante M."/>
            <person name="Fortunato A.E."/>
            <person name="Gloeckner G."/>
            <person name="Gruber A."/>
            <person name="Hipkin R."/>
            <person name="Janech M."/>
            <person name="Kroth P."/>
            <person name="Leese F."/>
            <person name="Lindquist E."/>
            <person name="Lyon B.R."/>
            <person name="Martin J."/>
            <person name="Mayer C."/>
            <person name="Parker M."/>
            <person name="Quesneville H."/>
            <person name="Raymond J."/>
            <person name="Uhlig C."/>
            <person name="Valentin K.U."/>
            <person name="Worden A.Z."/>
            <person name="Armbrust E.V."/>
            <person name="Bowler C."/>
            <person name="Green B."/>
            <person name="Moulton V."/>
            <person name="Van Oosterhout C."/>
            <person name="Grigoriev I."/>
        </authorList>
    </citation>
    <scope>NUCLEOTIDE SEQUENCE [LARGE SCALE GENOMIC DNA]</scope>
    <source>
        <strain evidence="2 3">CCMP1102</strain>
    </source>
</reference>
<feature type="compositionally biased region" description="Polar residues" evidence="1">
    <location>
        <begin position="15"/>
        <end position="31"/>
    </location>
</feature>
<protein>
    <submittedName>
        <fullName evidence="2">Uncharacterized protein</fullName>
    </submittedName>
</protein>
<name>A0A1E7FS10_9STRA</name>
<dbReference type="KEGG" id="fcy:FRACYDRAFT_234535"/>
<keyword evidence="3" id="KW-1185">Reference proteome</keyword>
<dbReference type="InParanoid" id="A0A1E7FS10"/>
<dbReference type="Proteomes" id="UP000095751">
    <property type="component" value="Unassembled WGS sequence"/>
</dbReference>
<dbReference type="AlphaFoldDB" id="A0A1E7FS10"/>
<feature type="region of interest" description="Disordered" evidence="1">
    <location>
        <begin position="353"/>
        <end position="372"/>
    </location>
</feature>
<accession>A0A1E7FS10</accession>
<feature type="compositionally biased region" description="Low complexity" evidence="1">
    <location>
        <begin position="167"/>
        <end position="177"/>
    </location>
</feature>
<feature type="compositionally biased region" description="Polar residues" evidence="1">
    <location>
        <begin position="187"/>
        <end position="198"/>
    </location>
</feature>
<organism evidence="2 3">
    <name type="scientific">Fragilariopsis cylindrus CCMP1102</name>
    <dbReference type="NCBI Taxonomy" id="635003"/>
    <lineage>
        <taxon>Eukaryota</taxon>
        <taxon>Sar</taxon>
        <taxon>Stramenopiles</taxon>
        <taxon>Ochrophyta</taxon>
        <taxon>Bacillariophyta</taxon>
        <taxon>Bacillariophyceae</taxon>
        <taxon>Bacillariophycidae</taxon>
        <taxon>Bacillariales</taxon>
        <taxon>Bacillariaceae</taxon>
        <taxon>Fragilariopsis</taxon>
    </lineage>
</organism>
<feature type="region of interest" description="Disordered" evidence="1">
    <location>
        <begin position="1"/>
        <end position="31"/>
    </location>
</feature>
<feature type="compositionally biased region" description="Basic and acidic residues" evidence="1">
    <location>
        <begin position="397"/>
        <end position="410"/>
    </location>
</feature>
<feature type="compositionally biased region" description="Low complexity" evidence="1">
    <location>
        <begin position="1"/>
        <end position="14"/>
    </location>
</feature>
<feature type="region of interest" description="Disordered" evidence="1">
    <location>
        <begin position="384"/>
        <end position="410"/>
    </location>
</feature>
<feature type="region of interest" description="Disordered" evidence="1">
    <location>
        <begin position="161"/>
        <end position="198"/>
    </location>
</feature>
<evidence type="ECO:0000313" key="3">
    <source>
        <dbReference type="Proteomes" id="UP000095751"/>
    </source>
</evidence>
<evidence type="ECO:0000256" key="1">
    <source>
        <dbReference type="SAM" id="MobiDB-lite"/>
    </source>
</evidence>
<dbReference type="OrthoDB" id="46448at2759"/>
<evidence type="ECO:0000313" key="2">
    <source>
        <dbReference type="EMBL" id="OEU20904.1"/>
    </source>
</evidence>
<proteinExistence type="predicted"/>
<sequence>MGLFSTLTSATTSSDGQANLRKSPQSSTSSSANIPTLVQLYAGDVSTSSSSSSNNGAILMENNPLVTGYTTLTYQAVQVGEQASRDDAMKNHQHMNPDLGVWNCRVQQKEKRSIPLIDSLLAKVAPQTSVYCLTVDLSDETSVETNLSSLQAALVRHLIEHPPSSSATTKTDTATTETDGEMDIDPATTSSTSSGNNIETTSLYDLQTAQFGLASEEKAAEQTIEETAKDVKIGLMICAVVGSSSSSRGGGGDDDTNQNNLAADISSESAYKKKQARALVVYHLRKFANAINAALCFVDRPAAVENHQSSEGDNKPQTTEEDLIESLLLRNANYPGHWDANKDSLWVALPSTSGGGGTSEMSTQTITTGDGGWLTQLRDSIASALPATEKTSGNEKASADDDGKPKEKDAAVSSFFESLLANP</sequence>